<dbReference type="Proteomes" id="UP000030686">
    <property type="component" value="Unassembled WGS sequence"/>
</dbReference>
<sequence>MSKHSVGAYIQLHREVGQTFRAVPAKREKQTDLENIARIQSENLSLVEKLRAAEAKASRFEEAVRQAEAEIKGRNSTI</sequence>
<gene>
    <name evidence="2" type="ORF">PROQFM164_S02g003120</name>
</gene>
<dbReference type="AlphaFoldDB" id="W6QFL7"/>
<protein>
    <submittedName>
        <fullName evidence="2">Genomic scaffold, ProqFM164S02</fullName>
    </submittedName>
</protein>
<evidence type="ECO:0000313" key="3">
    <source>
        <dbReference type="Proteomes" id="UP000030686"/>
    </source>
</evidence>
<evidence type="ECO:0000256" key="1">
    <source>
        <dbReference type="SAM" id="Coils"/>
    </source>
</evidence>
<proteinExistence type="predicted"/>
<feature type="coiled-coil region" evidence="1">
    <location>
        <begin position="36"/>
        <end position="70"/>
    </location>
</feature>
<evidence type="ECO:0000313" key="2">
    <source>
        <dbReference type="EMBL" id="CDM32969.1"/>
    </source>
</evidence>
<accession>W6QFL7</accession>
<name>W6QFL7_PENRF</name>
<keyword evidence="1" id="KW-0175">Coiled coil</keyword>
<dbReference type="STRING" id="1365484.W6QFL7"/>
<reference evidence="2" key="1">
    <citation type="journal article" date="2014" name="Nat. Commun.">
        <title>Multiple recent horizontal transfers of a large genomic region in cheese making fungi.</title>
        <authorList>
            <person name="Cheeseman K."/>
            <person name="Ropars J."/>
            <person name="Renault P."/>
            <person name="Dupont J."/>
            <person name="Gouzy J."/>
            <person name="Branca A."/>
            <person name="Abraham A.L."/>
            <person name="Ceppi M."/>
            <person name="Conseiller E."/>
            <person name="Debuchy R."/>
            <person name="Malagnac F."/>
            <person name="Goarin A."/>
            <person name="Silar P."/>
            <person name="Lacoste S."/>
            <person name="Sallet E."/>
            <person name="Bensimon A."/>
            <person name="Giraud T."/>
            <person name="Brygoo Y."/>
        </authorList>
    </citation>
    <scope>NUCLEOTIDE SEQUENCE [LARGE SCALE GENOMIC DNA]</scope>
    <source>
        <strain evidence="2">FM164</strain>
    </source>
</reference>
<dbReference type="OrthoDB" id="5428321at2759"/>
<organism evidence="2 3">
    <name type="scientific">Penicillium roqueforti (strain FM164)</name>
    <dbReference type="NCBI Taxonomy" id="1365484"/>
    <lineage>
        <taxon>Eukaryota</taxon>
        <taxon>Fungi</taxon>
        <taxon>Dikarya</taxon>
        <taxon>Ascomycota</taxon>
        <taxon>Pezizomycotina</taxon>
        <taxon>Eurotiomycetes</taxon>
        <taxon>Eurotiomycetidae</taxon>
        <taxon>Eurotiales</taxon>
        <taxon>Aspergillaceae</taxon>
        <taxon>Penicillium</taxon>
    </lineage>
</organism>
<keyword evidence="3" id="KW-1185">Reference proteome</keyword>
<dbReference type="EMBL" id="HG792016">
    <property type="protein sequence ID" value="CDM32969.1"/>
    <property type="molecule type" value="Genomic_DNA"/>
</dbReference>